<dbReference type="OrthoDB" id="268518at2759"/>
<organism evidence="1 2">
    <name type="scientific">Paramecium pentaurelia</name>
    <dbReference type="NCBI Taxonomy" id="43138"/>
    <lineage>
        <taxon>Eukaryota</taxon>
        <taxon>Sar</taxon>
        <taxon>Alveolata</taxon>
        <taxon>Ciliophora</taxon>
        <taxon>Intramacronucleata</taxon>
        <taxon>Oligohymenophorea</taxon>
        <taxon>Peniculida</taxon>
        <taxon>Parameciidae</taxon>
        <taxon>Paramecium</taxon>
    </lineage>
</organism>
<proteinExistence type="predicted"/>
<dbReference type="Proteomes" id="UP000689195">
    <property type="component" value="Unassembled WGS sequence"/>
</dbReference>
<accession>A0A8S1XSD2</accession>
<evidence type="ECO:0000313" key="1">
    <source>
        <dbReference type="EMBL" id="CAD8204000.1"/>
    </source>
</evidence>
<comment type="caution">
    <text evidence="1">The sequence shown here is derived from an EMBL/GenBank/DDBJ whole genome shotgun (WGS) entry which is preliminary data.</text>
</comment>
<protein>
    <submittedName>
        <fullName evidence="1">Uncharacterized protein</fullName>
    </submittedName>
</protein>
<evidence type="ECO:0000313" key="2">
    <source>
        <dbReference type="Proteomes" id="UP000689195"/>
    </source>
</evidence>
<sequence>MKEFMPLINPSTKSIQHTKNNNKYLRILNFLLFEAAFPQIPILRKEKKLLGKDLINFYSLVQLTCLIQQIQFILNKVNLRIAIFLSSSSVLPPFKSRNYSQIKSINKVAFMEFICVQMDFGKKLLWMIIFLAVQVQYSQEKTENGYFCWEKLMLNYMESGIVGCTLRDLTEALNKYFIRNGETQQDINYVWSSQKKISNKNTYWRHLHQKKINSIIRQFQIYKRLLEVMGYQIQSLRQEILGLKKNGQKTGMIILTQIEVIVKKKDKVFWKNDGIFWMSIKDFLTEFCEVCVCQFNPDYLYTATTLKVDKLDTVTKKVVLMKVYQKTHPSISLTQSDKRLFQNADQLLVNQTKILKRYQIIQAMLLKMIGILFVEKIFEPGYQTLYVEVEWGQNYDRYLAFSSYGSNLVQFSQLQFLFGQEEIAIKTILDGLLTAHQRDTDDEVIKDIEPGIIRRSGEVAGYNYFWYKHQTTTKIFQQVLQMEKIQNLEICFPYQNSGEVQVQCNPETIVIVRVNKQDGGAFSFALKCLTQIIEVKSEQDIFKQVLHNPDQKFQRSFQGKIQYYTQNRIYIFLYIVKFPTGVAIFYENKESSTYQETSKFEVNNLEGVRIDISKDVVLEIPPEQSKLIQLQSIDTSKTYSQKQCVYFKLI</sequence>
<reference evidence="1" key="1">
    <citation type="submission" date="2021-01" db="EMBL/GenBank/DDBJ databases">
        <authorList>
            <consortium name="Genoscope - CEA"/>
            <person name="William W."/>
        </authorList>
    </citation>
    <scope>NUCLEOTIDE SEQUENCE</scope>
</reference>
<keyword evidence="2" id="KW-1185">Reference proteome</keyword>
<name>A0A8S1XSD2_9CILI</name>
<dbReference type="AlphaFoldDB" id="A0A8S1XSD2"/>
<gene>
    <name evidence="1" type="ORF">PPENT_87.1.T1350140</name>
</gene>
<dbReference type="EMBL" id="CAJJDO010000135">
    <property type="protein sequence ID" value="CAD8204000.1"/>
    <property type="molecule type" value="Genomic_DNA"/>
</dbReference>